<dbReference type="Proteomes" id="UP001469553">
    <property type="component" value="Unassembled WGS sequence"/>
</dbReference>
<gene>
    <name evidence="1" type="ORF">AMECASPLE_034344</name>
</gene>
<comment type="caution">
    <text evidence="1">The sequence shown here is derived from an EMBL/GenBank/DDBJ whole genome shotgun (WGS) entry which is preliminary data.</text>
</comment>
<proteinExistence type="predicted"/>
<organism evidence="1 2">
    <name type="scientific">Ameca splendens</name>
    <dbReference type="NCBI Taxonomy" id="208324"/>
    <lineage>
        <taxon>Eukaryota</taxon>
        <taxon>Metazoa</taxon>
        <taxon>Chordata</taxon>
        <taxon>Craniata</taxon>
        <taxon>Vertebrata</taxon>
        <taxon>Euteleostomi</taxon>
        <taxon>Actinopterygii</taxon>
        <taxon>Neopterygii</taxon>
        <taxon>Teleostei</taxon>
        <taxon>Neoteleostei</taxon>
        <taxon>Acanthomorphata</taxon>
        <taxon>Ovalentaria</taxon>
        <taxon>Atherinomorphae</taxon>
        <taxon>Cyprinodontiformes</taxon>
        <taxon>Goodeidae</taxon>
        <taxon>Ameca</taxon>
    </lineage>
</organism>
<evidence type="ECO:0000313" key="1">
    <source>
        <dbReference type="EMBL" id="MEQ2297390.1"/>
    </source>
</evidence>
<protein>
    <submittedName>
        <fullName evidence="1">Uncharacterized protein</fullName>
    </submittedName>
</protein>
<feature type="non-terminal residue" evidence="1">
    <location>
        <position position="1"/>
    </location>
</feature>
<accession>A0ABV0YUS9</accession>
<name>A0ABV0YUS9_9TELE</name>
<sequence>VSDCDSNQEGKGPLTLTQAELLQMLILPWLSRSRLSFYNDFNNAATHLSRGNARHSMWSNLSYGIKEYIFAGHFTSVSQ</sequence>
<dbReference type="EMBL" id="JAHRIP010042460">
    <property type="protein sequence ID" value="MEQ2297390.1"/>
    <property type="molecule type" value="Genomic_DNA"/>
</dbReference>
<reference evidence="1 2" key="1">
    <citation type="submission" date="2021-06" db="EMBL/GenBank/DDBJ databases">
        <authorList>
            <person name="Palmer J.M."/>
        </authorList>
    </citation>
    <scope>NUCLEOTIDE SEQUENCE [LARGE SCALE GENOMIC DNA]</scope>
    <source>
        <strain evidence="1 2">AS_MEX2019</strain>
        <tissue evidence="1">Muscle</tissue>
    </source>
</reference>
<keyword evidence="2" id="KW-1185">Reference proteome</keyword>
<evidence type="ECO:0000313" key="2">
    <source>
        <dbReference type="Proteomes" id="UP001469553"/>
    </source>
</evidence>